<dbReference type="AlphaFoldDB" id="A0A0E0R7H4"/>
<evidence type="ECO:0000313" key="3">
    <source>
        <dbReference type="Proteomes" id="UP000008022"/>
    </source>
</evidence>
<dbReference type="Proteomes" id="UP000008022">
    <property type="component" value="Unassembled WGS sequence"/>
</dbReference>
<dbReference type="EnsemblPlants" id="ORUFI11G11690.1">
    <property type="protein sequence ID" value="ORUFI11G11690.1"/>
    <property type="gene ID" value="ORUFI11G11690"/>
</dbReference>
<sequence length="95" mass="9819">MPSGSGGMQGTTTTKAGRNGFRTGAGVEGPGVTRATDWRGDATVAARKVGTCAACRAKDSLTIVTLQSPVTVECPVHGDLEEHIPKPCKNKCDTF</sequence>
<dbReference type="STRING" id="4529.A0A0E0R7H4"/>
<protein>
    <submittedName>
        <fullName evidence="2">Uncharacterized protein</fullName>
    </submittedName>
</protein>
<reference evidence="3" key="1">
    <citation type="submission" date="2013-06" db="EMBL/GenBank/DDBJ databases">
        <authorList>
            <person name="Zhao Q."/>
        </authorList>
    </citation>
    <scope>NUCLEOTIDE SEQUENCE</scope>
    <source>
        <strain evidence="3">cv. W1943</strain>
    </source>
</reference>
<name>A0A0E0R7H4_ORYRU</name>
<accession>A0A0E0R7H4</accession>
<organism evidence="2 3">
    <name type="scientific">Oryza rufipogon</name>
    <name type="common">Brownbeard rice</name>
    <name type="synonym">Asian wild rice</name>
    <dbReference type="NCBI Taxonomy" id="4529"/>
    <lineage>
        <taxon>Eukaryota</taxon>
        <taxon>Viridiplantae</taxon>
        <taxon>Streptophyta</taxon>
        <taxon>Embryophyta</taxon>
        <taxon>Tracheophyta</taxon>
        <taxon>Spermatophyta</taxon>
        <taxon>Magnoliopsida</taxon>
        <taxon>Liliopsida</taxon>
        <taxon>Poales</taxon>
        <taxon>Poaceae</taxon>
        <taxon>BOP clade</taxon>
        <taxon>Oryzoideae</taxon>
        <taxon>Oryzeae</taxon>
        <taxon>Oryzinae</taxon>
        <taxon>Oryza</taxon>
    </lineage>
</organism>
<dbReference type="HOGENOM" id="CLU_2501757_0_0_1"/>
<dbReference type="OMA" id="CKHKCNA"/>
<feature type="region of interest" description="Disordered" evidence="1">
    <location>
        <begin position="1"/>
        <end position="35"/>
    </location>
</feature>
<proteinExistence type="predicted"/>
<dbReference type="Gramene" id="ORUFI11G11690.1">
    <property type="protein sequence ID" value="ORUFI11G11690.1"/>
    <property type="gene ID" value="ORUFI11G11690"/>
</dbReference>
<evidence type="ECO:0000313" key="2">
    <source>
        <dbReference type="EnsemblPlants" id="ORUFI11G11690.1"/>
    </source>
</evidence>
<evidence type="ECO:0000256" key="1">
    <source>
        <dbReference type="SAM" id="MobiDB-lite"/>
    </source>
</evidence>
<keyword evidence="3" id="KW-1185">Reference proteome</keyword>
<reference evidence="2" key="2">
    <citation type="submission" date="2015-06" db="UniProtKB">
        <authorList>
            <consortium name="EnsemblPlants"/>
        </authorList>
    </citation>
    <scope>IDENTIFICATION</scope>
</reference>